<evidence type="ECO:0000313" key="1">
    <source>
        <dbReference type="EMBL" id="CAG8702142.1"/>
    </source>
</evidence>
<accession>A0ACA9PCM4</accession>
<feature type="non-terminal residue" evidence="1">
    <location>
        <position position="114"/>
    </location>
</feature>
<protein>
    <submittedName>
        <fullName evidence="1">29471_t:CDS:1</fullName>
    </submittedName>
</protein>
<proteinExistence type="predicted"/>
<evidence type="ECO:0000313" key="2">
    <source>
        <dbReference type="Proteomes" id="UP000789920"/>
    </source>
</evidence>
<keyword evidence="2" id="KW-1185">Reference proteome</keyword>
<name>A0ACA9PCM4_9GLOM</name>
<dbReference type="EMBL" id="CAJVQC010019561">
    <property type="protein sequence ID" value="CAG8702142.1"/>
    <property type="molecule type" value="Genomic_DNA"/>
</dbReference>
<comment type="caution">
    <text evidence="1">The sequence shown here is derived from an EMBL/GenBank/DDBJ whole genome shotgun (WGS) entry which is preliminary data.</text>
</comment>
<organism evidence="1 2">
    <name type="scientific">Racocetra persica</name>
    <dbReference type="NCBI Taxonomy" id="160502"/>
    <lineage>
        <taxon>Eukaryota</taxon>
        <taxon>Fungi</taxon>
        <taxon>Fungi incertae sedis</taxon>
        <taxon>Mucoromycota</taxon>
        <taxon>Glomeromycotina</taxon>
        <taxon>Glomeromycetes</taxon>
        <taxon>Diversisporales</taxon>
        <taxon>Gigasporaceae</taxon>
        <taxon>Racocetra</taxon>
    </lineage>
</organism>
<gene>
    <name evidence="1" type="ORF">RPERSI_LOCUS10075</name>
</gene>
<reference evidence="1" key="1">
    <citation type="submission" date="2021-06" db="EMBL/GenBank/DDBJ databases">
        <authorList>
            <person name="Kallberg Y."/>
            <person name="Tangrot J."/>
            <person name="Rosling A."/>
        </authorList>
    </citation>
    <scope>NUCLEOTIDE SEQUENCE</scope>
    <source>
        <strain evidence="1">MA461A</strain>
    </source>
</reference>
<sequence length="114" mass="13323">MSNSNHNQGDQNTNFMSSASKHTHIKRKKNEKNFMSSASKHTPMKRKKTEKKDEKFLNKNMLTPEICKERYSQTKSSIVDPQPFYENLTDPMQVLFPKHPLPLDEAIKMLETLK</sequence>
<dbReference type="Proteomes" id="UP000789920">
    <property type="component" value="Unassembled WGS sequence"/>
</dbReference>